<evidence type="ECO:0000313" key="2">
    <source>
        <dbReference type="Proteomes" id="UP000789860"/>
    </source>
</evidence>
<comment type="caution">
    <text evidence="1">The sequence shown here is derived from an EMBL/GenBank/DDBJ whole genome shotgun (WGS) entry which is preliminary data.</text>
</comment>
<reference evidence="1" key="1">
    <citation type="submission" date="2021-06" db="EMBL/GenBank/DDBJ databases">
        <authorList>
            <person name="Kallberg Y."/>
            <person name="Tangrot J."/>
            <person name="Rosling A."/>
        </authorList>
    </citation>
    <scope>NUCLEOTIDE SEQUENCE</scope>
    <source>
        <strain evidence="1">AU212A</strain>
    </source>
</reference>
<feature type="non-terminal residue" evidence="1">
    <location>
        <position position="1"/>
    </location>
</feature>
<feature type="non-terminal residue" evidence="1">
    <location>
        <position position="432"/>
    </location>
</feature>
<protein>
    <submittedName>
        <fullName evidence="1">11264_t:CDS:1</fullName>
    </submittedName>
</protein>
<name>A0ACA9NV63_9GLOM</name>
<organism evidence="1 2">
    <name type="scientific">Scutellospora calospora</name>
    <dbReference type="NCBI Taxonomy" id="85575"/>
    <lineage>
        <taxon>Eukaryota</taxon>
        <taxon>Fungi</taxon>
        <taxon>Fungi incertae sedis</taxon>
        <taxon>Mucoromycota</taxon>
        <taxon>Glomeromycotina</taxon>
        <taxon>Glomeromycetes</taxon>
        <taxon>Diversisporales</taxon>
        <taxon>Gigasporaceae</taxon>
        <taxon>Scutellospora</taxon>
    </lineage>
</organism>
<gene>
    <name evidence="1" type="ORF">SCALOS_LOCUS9323</name>
</gene>
<keyword evidence="2" id="KW-1185">Reference proteome</keyword>
<proteinExistence type="predicted"/>
<dbReference type="EMBL" id="CAJVPM010028357">
    <property type="protein sequence ID" value="CAG8669515.1"/>
    <property type="molecule type" value="Genomic_DNA"/>
</dbReference>
<accession>A0ACA9NV63</accession>
<dbReference type="Proteomes" id="UP000789860">
    <property type="component" value="Unassembled WGS sequence"/>
</dbReference>
<sequence>LINFSTLKDALNRQKKSKDPKSPKSPKLPNVINDFIFENNKQILFKLKVAKWNSTNKLSFNNYLILTKELLCHFKNAEKAAKVFYDIYDSDINASSENIIKLLPAQHVALMLDSVYAISEELIPDPYIRIDFVSSSRKHDSITITAPDFQKHQQLLSNLRLAIRNINPIGPYITPMPKSQIIEQLISLEDWVYESMENLLVYKVLLKSLKDGEKKQNEKKLLIAVFFVLGRNNIYLIPADYYIDEYDKNSKQQTNFHYPLLIEESKPKEIDIRKFQYPIMCLANIQSTEQDTFRLTFKSNNGFLQRTMDIASLFSEIIISELRFAIDSITFWWPYSTYTLGTQTSVPAERSITSPRFDKKISHESGLERMIEAQCHAFRILRSRISFTFERVPDTEDIEFRQGSGHLLFSFTLHPPTTGEGTYTGVELFAIL</sequence>
<evidence type="ECO:0000313" key="1">
    <source>
        <dbReference type="EMBL" id="CAG8669515.1"/>
    </source>
</evidence>